<dbReference type="SUPFAM" id="SSF52402">
    <property type="entry name" value="Adenine nucleotide alpha hydrolases-like"/>
    <property type="match status" value="2"/>
</dbReference>
<evidence type="ECO:0000313" key="4">
    <source>
        <dbReference type="Proteomes" id="UP000013307"/>
    </source>
</evidence>
<dbReference type="PRINTS" id="PR01438">
    <property type="entry name" value="UNVRSLSTRESS"/>
</dbReference>
<name>N0BJT9_9EURY</name>
<dbReference type="InterPro" id="IPR014729">
    <property type="entry name" value="Rossmann-like_a/b/a_fold"/>
</dbReference>
<dbReference type="AlphaFoldDB" id="N0BJT9"/>
<evidence type="ECO:0000256" key="1">
    <source>
        <dbReference type="ARBA" id="ARBA00008791"/>
    </source>
</evidence>
<dbReference type="Pfam" id="PF00582">
    <property type="entry name" value="Usp"/>
    <property type="match status" value="2"/>
</dbReference>
<dbReference type="InterPro" id="IPR006016">
    <property type="entry name" value="UspA"/>
</dbReference>
<sequence length="280" mass="31939">MTSVFNKILIPTDFSDYSRKTIECGREFADLGAEEIVLLHIGLYDPFILSLARMSVDEYVEKIKEKAENELKELAGIVEEKGLKVRTIFLATYTDPAEEIVRISEEEGVDLILIGSKGHGWLKAKLIGGTSESVARLSKVPVLITKFQVEEKDGEKYCRLTFERLLDRVLFTFDKPEISEKALKILEEFSRVGKVFLVHVVEKRNESEIEEEIREYGDFFDGIANAEWKVLWGNPVNEILNYARETKSSLIVVGKKERKLGKVADSLLRHSEIPIMILNK</sequence>
<accession>N0BJT9</accession>
<feature type="domain" description="UspA" evidence="2">
    <location>
        <begin position="168"/>
        <end position="278"/>
    </location>
</feature>
<keyword evidence="4" id="KW-1185">Reference proteome</keyword>
<dbReference type="InterPro" id="IPR006015">
    <property type="entry name" value="Universal_stress_UspA"/>
</dbReference>
<gene>
    <name evidence="3" type="ORF">Asulf_00753</name>
</gene>
<dbReference type="CDD" id="cd00293">
    <property type="entry name" value="USP-like"/>
    <property type="match status" value="2"/>
</dbReference>
<dbReference type="Gene3D" id="3.40.50.620">
    <property type="entry name" value="HUPs"/>
    <property type="match status" value="2"/>
</dbReference>
<feature type="domain" description="UspA" evidence="2">
    <location>
        <begin position="5"/>
        <end position="146"/>
    </location>
</feature>
<organism evidence="3 4">
    <name type="scientific">Archaeoglobus sulfaticallidus PM70-1</name>
    <dbReference type="NCBI Taxonomy" id="387631"/>
    <lineage>
        <taxon>Archaea</taxon>
        <taxon>Methanobacteriati</taxon>
        <taxon>Methanobacteriota</taxon>
        <taxon>Archaeoglobi</taxon>
        <taxon>Archaeoglobales</taxon>
        <taxon>Archaeoglobaceae</taxon>
        <taxon>Archaeoglobus</taxon>
    </lineage>
</organism>
<dbReference type="EMBL" id="CP005290">
    <property type="protein sequence ID" value="AGK60766.1"/>
    <property type="molecule type" value="Genomic_DNA"/>
</dbReference>
<dbReference type="HOGENOM" id="CLU_049301_2_0_2"/>
<dbReference type="eggNOG" id="arCOG00449">
    <property type="taxonomic scope" value="Archaea"/>
</dbReference>
<dbReference type="GeneID" id="15392394"/>
<dbReference type="KEGG" id="ast:Asulf_00753"/>
<evidence type="ECO:0000313" key="3">
    <source>
        <dbReference type="EMBL" id="AGK60766.1"/>
    </source>
</evidence>
<dbReference type="RefSeq" id="WP_015590365.1">
    <property type="nucleotide sequence ID" value="NC_021169.1"/>
</dbReference>
<dbReference type="OrthoDB" id="107030at2157"/>
<dbReference type="STRING" id="387631.Asulf_00753"/>
<proteinExistence type="inferred from homology"/>
<comment type="similarity">
    <text evidence="1">Belongs to the universal stress protein A family.</text>
</comment>
<protein>
    <submittedName>
        <fullName evidence="3">Universal stress protein UspA-related nucleotide-binding protein</fullName>
    </submittedName>
</protein>
<dbReference type="Proteomes" id="UP000013307">
    <property type="component" value="Chromosome"/>
</dbReference>
<dbReference type="PANTHER" id="PTHR46268">
    <property type="entry name" value="STRESS RESPONSE PROTEIN NHAX"/>
    <property type="match status" value="1"/>
</dbReference>
<reference evidence="3 4" key="1">
    <citation type="journal article" date="2013" name="Genome Announc.">
        <title>Complete Genome Sequence of the Thermophilic and Facultatively Chemolithoautotrophic Sulfate Reducer Archaeoglobus sulfaticallidus Strain PM70-1T.</title>
        <authorList>
            <person name="Stokke R."/>
            <person name="Hocking W.P."/>
            <person name="Steinsbu B.O."/>
            <person name="Steen I.H."/>
        </authorList>
    </citation>
    <scope>NUCLEOTIDE SEQUENCE [LARGE SCALE GENOMIC DNA]</scope>
    <source>
        <strain evidence="3">PM70-1</strain>
    </source>
</reference>
<evidence type="ECO:0000259" key="2">
    <source>
        <dbReference type="Pfam" id="PF00582"/>
    </source>
</evidence>
<dbReference type="PANTHER" id="PTHR46268:SF26">
    <property type="entry name" value="UNIVERSAL STRESS PROTEIN MJ0577"/>
    <property type="match status" value="1"/>
</dbReference>